<evidence type="ECO:0008006" key="4">
    <source>
        <dbReference type="Google" id="ProtNLM"/>
    </source>
</evidence>
<name>A0AAN6GL29_9BASI</name>
<accession>A0AAN6GL29</accession>
<feature type="chain" id="PRO_5042886888" description="Dickkopf N-terminal cysteine-rich domain-containing protein" evidence="1">
    <location>
        <begin position="27"/>
        <end position="423"/>
    </location>
</feature>
<organism evidence="2 3">
    <name type="scientific">Tilletia horrida</name>
    <dbReference type="NCBI Taxonomy" id="155126"/>
    <lineage>
        <taxon>Eukaryota</taxon>
        <taxon>Fungi</taxon>
        <taxon>Dikarya</taxon>
        <taxon>Basidiomycota</taxon>
        <taxon>Ustilaginomycotina</taxon>
        <taxon>Exobasidiomycetes</taxon>
        <taxon>Tilletiales</taxon>
        <taxon>Tilletiaceae</taxon>
        <taxon>Tilletia</taxon>
    </lineage>
</organism>
<protein>
    <recommendedName>
        <fullName evidence="4">Dickkopf N-terminal cysteine-rich domain-containing protein</fullName>
    </recommendedName>
</protein>
<evidence type="ECO:0000313" key="3">
    <source>
        <dbReference type="Proteomes" id="UP001176517"/>
    </source>
</evidence>
<evidence type="ECO:0000313" key="2">
    <source>
        <dbReference type="EMBL" id="KAK0542413.1"/>
    </source>
</evidence>
<gene>
    <name evidence="2" type="ORF">OC846_006746</name>
</gene>
<proteinExistence type="predicted"/>
<sequence>MLIFSQVKSWTVQFALASVLVQVVHSAVASQLNVDLPARSLLIPRAGSVPPNQDCDSDADCASGSCNLRADLVCDRLHPDGSPVEDCFGDYYPASYNYCEGYPLGHKCANQGECHNGVCSAKGYCVSSYVGQACKGNLGCSGAQLCKSGKCFLPANNSINPLQDCKRGYSCKSGSCVTFTDNLILNDGSLVTLPTCSYLHPGQKGCNSTTDCGGYVCSNGTCKIGKDGDRCLANFQCLNLCSLEGVCYTPDLNKPPVGGPAIGQPCKNDSQCLSGVCRQPVAALTRPDFTNPGQNFTYTRDRSCQGQLFGGKCFTTDDCEEGHCINGACTGLGLNSTCTDDKACASSTCNIAKGKTKGTCVISKRYASCSSNSSCYSNDCGNAYCFATFCPQPNCAAVGLSGKCRFRGDCLPYLYCRNGTCRD</sequence>
<dbReference type="EMBL" id="JAPDMZ010000529">
    <property type="protein sequence ID" value="KAK0542413.1"/>
    <property type="molecule type" value="Genomic_DNA"/>
</dbReference>
<keyword evidence="3" id="KW-1185">Reference proteome</keyword>
<feature type="signal peptide" evidence="1">
    <location>
        <begin position="1"/>
        <end position="26"/>
    </location>
</feature>
<dbReference type="Proteomes" id="UP001176517">
    <property type="component" value="Unassembled WGS sequence"/>
</dbReference>
<evidence type="ECO:0000256" key="1">
    <source>
        <dbReference type="SAM" id="SignalP"/>
    </source>
</evidence>
<comment type="caution">
    <text evidence="2">The sequence shown here is derived from an EMBL/GenBank/DDBJ whole genome shotgun (WGS) entry which is preliminary data.</text>
</comment>
<dbReference type="AlphaFoldDB" id="A0AAN6GL29"/>
<keyword evidence="1" id="KW-0732">Signal</keyword>
<reference evidence="2" key="1">
    <citation type="journal article" date="2023" name="PhytoFront">
        <title>Draft Genome Resources of Seven Strains of Tilletia horrida, Causal Agent of Kernel Smut of Rice.</title>
        <authorList>
            <person name="Khanal S."/>
            <person name="Antony Babu S."/>
            <person name="Zhou X.G."/>
        </authorList>
    </citation>
    <scope>NUCLEOTIDE SEQUENCE</scope>
    <source>
        <strain evidence="2">TX6</strain>
    </source>
</reference>